<dbReference type="SMART" id="SM00822">
    <property type="entry name" value="PKS_KR"/>
    <property type="match status" value="1"/>
</dbReference>
<evidence type="ECO:0000313" key="3">
    <source>
        <dbReference type="EMBL" id="MDQ0467887.1"/>
    </source>
</evidence>
<keyword evidence="4" id="KW-1185">Reference proteome</keyword>
<comment type="similarity">
    <text evidence="1">Belongs to the short-chain dehydrogenases/reductases (SDR) family.</text>
</comment>
<dbReference type="PANTHER" id="PTHR42760:SF135">
    <property type="entry name" value="BLL7886 PROTEIN"/>
    <property type="match status" value="1"/>
</dbReference>
<keyword evidence="3" id="KW-0560">Oxidoreductase</keyword>
<accession>A0ABU0J0U5</accession>
<evidence type="ECO:0000256" key="1">
    <source>
        <dbReference type="ARBA" id="ARBA00006484"/>
    </source>
</evidence>
<dbReference type="RefSeq" id="WP_307268182.1">
    <property type="nucleotide sequence ID" value="NZ_JAUSVX010000001.1"/>
</dbReference>
<evidence type="ECO:0000259" key="2">
    <source>
        <dbReference type="SMART" id="SM00822"/>
    </source>
</evidence>
<name>A0ABU0J0U5_9HYPH</name>
<reference evidence="3 4" key="1">
    <citation type="submission" date="2023-07" db="EMBL/GenBank/DDBJ databases">
        <title>Genomic Encyclopedia of Type Strains, Phase IV (KMG-IV): sequencing the most valuable type-strain genomes for metagenomic binning, comparative biology and taxonomic classification.</title>
        <authorList>
            <person name="Goeker M."/>
        </authorList>
    </citation>
    <scope>NUCLEOTIDE SEQUENCE [LARGE SCALE GENOMIC DNA]</scope>
    <source>
        <strain evidence="3 4">DSM 19619</strain>
    </source>
</reference>
<sequence>MTGGASTAGRTLQGKVAGRTLHGKVAVVTGGAGGIGSAICRALAEAGAAVVVGYNRSGEAAQALAAALPGGPHLAAPAPVSDSAAMADLAERVRREHGRADILVNSAGTTRFVAHGDLDGLDDALVDEVLAVNVRGVIAATRAFRPLLAASGAGLIVNISSIAAVTAMGSNIAYCASKAAVDNLTKSLARALAPEIRVVSVSPGLVDTEFVRGLDQAWRDQQAARTPAKRLALPDEVADAVLAAALYLPFTTGAVIPVDGGRPLA</sequence>
<gene>
    <name evidence="3" type="ORF">QO011_000882</name>
</gene>
<proteinExistence type="inferred from homology"/>
<dbReference type="CDD" id="cd05233">
    <property type="entry name" value="SDR_c"/>
    <property type="match status" value="1"/>
</dbReference>
<dbReference type="SUPFAM" id="SSF51735">
    <property type="entry name" value="NAD(P)-binding Rossmann-fold domains"/>
    <property type="match status" value="1"/>
</dbReference>
<dbReference type="PRINTS" id="PR00080">
    <property type="entry name" value="SDRFAMILY"/>
</dbReference>
<dbReference type="InterPro" id="IPR002347">
    <property type="entry name" value="SDR_fam"/>
</dbReference>
<dbReference type="PRINTS" id="PR00081">
    <property type="entry name" value="GDHRDH"/>
</dbReference>
<comment type="caution">
    <text evidence="3">The sequence shown here is derived from an EMBL/GenBank/DDBJ whole genome shotgun (WGS) entry which is preliminary data.</text>
</comment>
<dbReference type="EC" id="1.1.1.100" evidence="3"/>
<dbReference type="Proteomes" id="UP001242480">
    <property type="component" value="Unassembled WGS sequence"/>
</dbReference>
<organism evidence="3 4">
    <name type="scientific">Labrys wisconsinensis</name>
    <dbReference type="NCBI Taxonomy" id="425677"/>
    <lineage>
        <taxon>Bacteria</taxon>
        <taxon>Pseudomonadati</taxon>
        <taxon>Pseudomonadota</taxon>
        <taxon>Alphaproteobacteria</taxon>
        <taxon>Hyphomicrobiales</taxon>
        <taxon>Xanthobacteraceae</taxon>
        <taxon>Labrys</taxon>
    </lineage>
</organism>
<dbReference type="PANTHER" id="PTHR42760">
    <property type="entry name" value="SHORT-CHAIN DEHYDROGENASES/REDUCTASES FAMILY MEMBER"/>
    <property type="match status" value="1"/>
</dbReference>
<evidence type="ECO:0000313" key="4">
    <source>
        <dbReference type="Proteomes" id="UP001242480"/>
    </source>
</evidence>
<dbReference type="PROSITE" id="PS00061">
    <property type="entry name" value="ADH_SHORT"/>
    <property type="match status" value="1"/>
</dbReference>
<feature type="domain" description="Ketoreductase" evidence="2">
    <location>
        <begin position="24"/>
        <end position="209"/>
    </location>
</feature>
<dbReference type="InterPro" id="IPR057326">
    <property type="entry name" value="KR_dom"/>
</dbReference>
<dbReference type="EMBL" id="JAUSVX010000001">
    <property type="protein sequence ID" value="MDQ0467887.1"/>
    <property type="molecule type" value="Genomic_DNA"/>
</dbReference>
<dbReference type="InterPro" id="IPR020904">
    <property type="entry name" value="Sc_DH/Rdtase_CS"/>
</dbReference>
<dbReference type="InterPro" id="IPR036291">
    <property type="entry name" value="NAD(P)-bd_dom_sf"/>
</dbReference>
<dbReference type="GO" id="GO:0004316">
    <property type="term" value="F:3-oxoacyl-[acyl-carrier-protein] reductase (NADPH) activity"/>
    <property type="evidence" value="ECO:0007669"/>
    <property type="project" value="UniProtKB-EC"/>
</dbReference>
<dbReference type="Gene3D" id="3.40.50.720">
    <property type="entry name" value="NAD(P)-binding Rossmann-like Domain"/>
    <property type="match status" value="1"/>
</dbReference>
<protein>
    <submittedName>
        <fullName evidence="3">3-oxoacyl-[acyl-carrier protein] reductase</fullName>
        <ecNumber evidence="3">1.1.1.100</ecNumber>
    </submittedName>
</protein>
<dbReference type="Pfam" id="PF13561">
    <property type="entry name" value="adh_short_C2"/>
    <property type="match status" value="1"/>
</dbReference>